<name>A0A803TP79_ANOCA</name>
<dbReference type="GeneTree" id="ENSGT00390000011708"/>
<dbReference type="GO" id="GO:0008170">
    <property type="term" value="F:N-methyltransferase activity"/>
    <property type="evidence" value="ECO:0000318"/>
    <property type="project" value="GO_Central"/>
</dbReference>
<proteinExistence type="inferred from homology"/>
<sequence>MVSSFLLKLDHSNNYHVRRHREAIEIHKHVDNFNRKEETTKMNKIWLSVLKNSKIKIVDGNQHSEGRAQLMTNKGYGIRGDTLIDIGSGPSIYQLLSACESFREIIVTDFLEQNRVEIRKWLEKDPEAFDWTSMVKYTCQMEGDREKWMEKEEKLRRTIKQVLPCDVTLANPLDPLVLQPVDCVFSSYCLESACNDVPTYRSAVKNVGSLVKPGGHLIFAVILEETYYMVGPHKFNCLYLTPEIVTDAVKGAGFEVLWSQALGFTFPLAICDAKDTFFIVAKKPSKSQ</sequence>
<dbReference type="AlphaFoldDB" id="A0A803TP79"/>
<dbReference type="Proteomes" id="UP000001646">
    <property type="component" value="Unplaced"/>
</dbReference>
<dbReference type="Bgee" id="ENSACAG00000002533">
    <property type="expression patterns" value="Expressed in hindlimb bud"/>
</dbReference>
<keyword evidence="6" id="KW-1185">Reference proteome</keyword>
<dbReference type="InterPro" id="IPR000940">
    <property type="entry name" value="NNMT_TEMT_trans"/>
</dbReference>
<dbReference type="PROSITE" id="PS51681">
    <property type="entry name" value="SAM_MT_NNMT_PNMT_TEMT"/>
    <property type="match status" value="1"/>
</dbReference>
<dbReference type="Ensembl" id="ENSACAT00000036903.1">
    <property type="protein sequence ID" value="ENSACAP00000037019.1"/>
    <property type="gene ID" value="ENSACAG00000002533.3"/>
</dbReference>
<evidence type="ECO:0000256" key="2">
    <source>
        <dbReference type="ARBA" id="ARBA00022603"/>
    </source>
</evidence>
<dbReference type="InterPro" id="IPR053384">
    <property type="entry name" value="SAM-dep_methyltransferase"/>
</dbReference>
<reference evidence="5" key="1">
    <citation type="submission" date="2009-12" db="EMBL/GenBank/DDBJ databases">
        <title>The Genome Sequence of Anolis carolinensis (Green Anole Lizard).</title>
        <authorList>
            <consortium name="The Genome Sequencing Platform"/>
            <person name="Di Palma F."/>
            <person name="Alfoldi J."/>
            <person name="Heiman D."/>
            <person name="Young S."/>
            <person name="Grabherr M."/>
            <person name="Johnson J."/>
            <person name="Lander E.S."/>
            <person name="Lindblad-Toh K."/>
        </authorList>
    </citation>
    <scope>NUCLEOTIDE SEQUENCE [LARGE SCALE GENOMIC DNA]</scope>
    <source>
        <strain evidence="5">JBL SC #1</strain>
    </source>
</reference>
<evidence type="ECO:0000313" key="6">
    <source>
        <dbReference type="Proteomes" id="UP000001646"/>
    </source>
</evidence>
<dbReference type="InterPro" id="IPR029063">
    <property type="entry name" value="SAM-dependent_MTases_sf"/>
</dbReference>
<evidence type="ECO:0000256" key="1">
    <source>
        <dbReference type="ARBA" id="ARBA00007996"/>
    </source>
</evidence>
<dbReference type="PANTHER" id="PTHR10867:SF32">
    <property type="entry name" value="NICOTINAMIDE N-METHYLTRANSFERASE"/>
    <property type="match status" value="1"/>
</dbReference>
<dbReference type="PANTHER" id="PTHR10867">
    <property type="entry name" value="NNMT/PNMT/TEMT FAMILY MEMBER"/>
    <property type="match status" value="1"/>
</dbReference>
<dbReference type="FunFam" id="3.40.50.150:FF:000943">
    <property type="match status" value="1"/>
</dbReference>
<dbReference type="NCBIfam" id="NF041360">
    <property type="entry name" value="GntF_guanitoxin"/>
    <property type="match status" value="1"/>
</dbReference>
<evidence type="ECO:0008006" key="7">
    <source>
        <dbReference type="Google" id="ProtNLM"/>
    </source>
</evidence>
<keyword evidence="2" id="KW-0489">Methyltransferase</keyword>
<comment type="similarity">
    <text evidence="1">Belongs to the class I-like SAM-binding methyltransferase superfamily. NNMT/PNMT/TEMT family.</text>
</comment>
<dbReference type="GO" id="GO:0005829">
    <property type="term" value="C:cytosol"/>
    <property type="evidence" value="ECO:0000318"/>
    <property type="project" value="GO_Central"/>
</dbReference>
<reference evidence="5" key="3">
    <citation type="submission" date="2025-09" db="UniProtKB">
        <authorList>
            <consortium name="Ensembl"/>
        </authorList>
    </citation>
    <scope>IDENTIFICATION</scope>
</reference>
<keyword evidence="3" id="KW-0808">Transferase</keyword>
<dbReference type="Gene3D" id="3.40.50.150">
    <property type="entry name" value="Vaccinia Virus protein VP39"/>
    <property type="match status" value="1"/>
</dbReference>
<evidence type="ECO:0000256" key="3">
    <source>
        <dbReference type="ARBA" id="ARBA00022679"/>
    </source>
</evidence>
<organism evidence="5 6">
    <name type="scientific">Anolis carolinensis</name>
    <name type="common">Green anole</name>
    <name type="synonym">American chameleon</name>
    <dbReference type="NCBI Taxonomy" id="28377"/>
    <lineage>
        <taxon>Eukaryota</taxon>
        <taxon>Metazoa</taxon>
        <taxon>Chordata</taxon>
        <taxon>Craniata</taxon>
        <taxon>Vertebrata</taxon>
        <taxon>Euteleostomi</taxon>
        <taxon>Lepidosauria</taxon>
        <taxon>Squamata</taxon>
        <taxon>Bifurcata</taxon>
        <taxon>Unidentata</taxon>
        <taxon>Episquamata</taxon>
        <taxon>Toxicofera</taxon>
        <taxon>Iguania</taxon>
        <taxon>Dactyloidae</taxon>
        <taxon>Anolis</taxon>
    </lineage>
</organism>
<reference evidence="5" key="2">
    <citation type="submission" date="2025-08" db="UniProtKB">
        <authorList>
            <consortium name="Ensembl"/>
        </authorList>
    </citation>
    <scope>IDENTIFICATION</scope>
</reference>
<accession>A0A803TP79</accession>
<dbReference type="SUPFAM" id="SSF53335">
    <property type="entry name" value="S-adenosyl-L-methionine-dependent methyltransferases"/>
    <property type="match status" value="1"/>
</dbReference>
<dbReference type="Pfam" id="PF01234">
    <property type="entry name" value="NNMT_PNMT_TEMT"/>
    <property type="match status" value="1"/>
</dbReference>
<evidence type="ECO:0000313" key="5">
    <source>
        <dbReference type="Ensembl" id="ENSACAP00000037019.1"/>
    </source>
</evidence>
<protein>
    <recommendedName>
        <fullName evidence="7">Phenylethanolamine N-methyltransferase</fullName>
    </recommendedName>
</protein>
<evidence type="ECO:0000256" key="4">
    <source>
        <dbReference type="ARBA" id="ARBA00022691"/>
    </source>
</evidence>
<dbReference type="InParanoid" id="A0A803TP79"/>
<keyword evidence="4" id="KW-0949">S-adenosyl-L-methionine</keyword>
<dbReference type="GO" id="GO:0032259">
    <property type="term" value="P:methylation"/>
    <property type="evidence" value="ECO:0007669"/>
    <property type="project" value="UniProtKB-KW"/>
</dbReference>